<dbReference type="PANTHER" id="PTHR13357:SF1">
    <property type="entry name" value="NCK-INTERACTING PROTEIN WITH SH3 DOMAIN"/>
    <property type="match status" value="1"/>
</dbReference>
<comment type="caution">
    <text evidence="3">The sequence shown here is derived from an EMBL/GenBank/DDBJ whole genome shotgun (WGS) entry which is preliminary data.</text>
</comment>
<dbReference type="Pfam" id="PF09431">
    <property type="entry name" value="SPIN90_LRD"/>
    <property type="match status" value="1"/>
</dbReference>
<dbReference type="GO" id="GO:0030479">
    <property type="term" value="C:actin cortical patch"/>
    <property type="evidence" value="ECO:0007669"/>
    <property type="project" value="TreeGrafter"/>
</dbReference>
<sequence length="501" mass="57330">MTADDEDFIVWEITDAHDFWNELSEYGHAPDDVTVLELDGRLKMFLRLCGQYHTRYLTDSLQFRTALELMCVRLAIHRALAHMDYQTPDPHQLFVAYELLLRYGQSSDKFFKDCTSWRKLLPYWLDVIRNVQDGYFGEDDDGTGIAPIEIRLRYTVICLLYEISRAQKLSDEDLATFNSSFLDHLFDLVELTRDEADECFNYTIIKLLTSLNEQYMIRNLDSNSVRSQHLQISNNLVLNVLTRRLGTSKTFGENLIFILNRASDCREDICVKLLVLKILFLLFTTVGTENYFYTNDLKVLVDVFIRELADLPDEQEGLRHTYLRVLYPLLNKTVIKDADYKTLEVHSSLCALVNQTRLRDVSATTARLVTRCLSSNCFENLPMPSSFSTECGPTTPNMVALANDFTTARRELRATHSTSDLIAGLRPETLPVISTDVDILRESSPSVLQEVNGKSQSPISAPASTTELSRASVDFGTVRRRAPPPPRPSSLNKPRRRFVYD</sequence>
<organism evidence="3 4">
    <name type="scientific">Wallemia mellicola</name>
    <dbReference type="NCBI Taxonomy" id="1708541"/>
    <lineage>
        <taxon>Eukaryota</taxon>
        <taxon>Fungi</taxon>
        <taxon>Dikarya</taxon>
        <taxon>Basidiomycota</taxon>
        <taxon>Wallemiomycotina</taxon>
        <taxon>Wallemiomycetes</taxon>
        <taxon>Wallemiales</taxon>
        <taxon>Wallemiaceae</taxon>
        <taxon>Wallemia</taxon>
    </lineage>
</organism>
<reference evidence="3 4" key="1">
    <citation type="submission" date="2019-03" db="EMBL/GenBank/DDBJ databases">
        <title>Sequencing 25 genomes of Wallemia mellicola.</title>
        <authorList>
            <person name="Gostincar C."/>
        </authorList>
    </citation>
    <scope>NUCLEOTIDE SEQUENCE [LARGE SCALE GENOMIC DNA]</scope>
    <source>
        <strain evidence="3 4">EXF-1262</strain>
    </source>
</reference>
<feature type="compositionally biased region" description="Polar residues" evidence="1">
    <location>
        <begin position="447"/>
        <end position="469"/>
    </location>
</feature>
<dbReference type="Proteomes" id="UP000307169">
    <property type="component" value="Unassembled WGS sequence"/>
</dbReference>
<dbReference type="InterPro" id="IPR030125">
    <property type="entry name" value="SPIN90/Ldb17"/>
</dbReference>
<dbReference type="GO" id="GO:0051666">
    <property type="term" value="P:actin cortical patch localization"/>
    <property type="evidence" value="ECO:0007669"/>
    <property type="project" value="TreeGrafter"/>
</dbReference>
<feature type="region of interest" description="Disordered" evidence="1">
    <location>
        <begin position="447"/>
        <end position="501"/>
    </location>
</feature>
<dbReference type="GO" id="GO:0000147">
    <property type="term" value="P:actin cortical patch assembly"/>
    <property type="evidence" value="ECO:0007669"/>
    <property type="project" value="TreeGrafter"/>
</dbReference>
<evidence type="ECO:0000313" key="3">
    <source>
        <dbReference type="EMBL" id="TIB96745.1"/>
    </source>
</evidence>
<dbReference type="GO" id="GO:0071933">
    <property type="term" value="F:Arp2/3 complex binding"/>
    <property type="evidence" value="ECO:0007669"/>
    <property type="project" value="TreeGrafter"/>
</dbReference>
<dbReference type="InterPro" id="IPR018556">
    <property type="entry name" value="SPIN90/Ldb17_LRD"/>
</dbReference>
<dbReference type="GO" id="GO:0006897">
    <property type="term" value="P:endocytosis"/>
    <property type="evidence" value="ECO:0007669"/>
    <property type="project" value="TreeGrafter"/>
</dbReference>
<dbReference type="EMBL" id="SPRH01000057">
    <property type="protein sequence ID" value="TIB96745.1"/>
    <property type="molecule type" value="Genomic_DNA"/>
</dbReference>
<dbReference type="PANTHER" id="PTHR13357">
    <property type="entry name" value="SH3 ADAPTER PROTEIN SPIN90 NCK INTERACTING PROTEIN WITH SH3 DOMAIN"/>
    <property type="match status" value="1"/>
</dbReference>
<evidence type="ECO:0000313" key="4">
    <source>
        <dbReference type="Proteomes" id="UP000307169"/>
    </source>
</evidence>
<evidence type="ECO:0000256" key="1">
    <source>
        <dbReference type="SAM" id="MobiDB-lite"/>
    </source>
</evidence>
<evidence type="ECO:0000259" key="2">
    <source>
        <dbReference type="Pfam" id="PF09431"/>
    </source>
</evidence>
<accession>A0A4T0NIC0</accession>
<protein>
    <recommendedName>
        <fullName evidence="2">SPIN90/Ldb17 leucine-rich domain-containing protein</fullName>
    </recommendedName>
</protein>
<name>A0A4T0NIC0_9BASI</name>
<gene>
    <name evidence="3" type="ORF">E3Q17_03690</name>
</gene>
<feature type="domain" description="SPIN90/Ldb17 leucine-rich" evidence="2">
    <location>
        <begin position="198"/>
        <end position="343"/>
    </location>
</feature>
<proteinExistence type="predicted"/>
<dbReference type="AlphaFoldDB" id="A0A4T0NIC0"/>